<dbReference type="SUPFAM" id="SSF46785">
    <property type="entry name" value="Winged helix' DNA-binding domain"/>
    <property type="match status" value="1"/>
</dbReference>
<keyword evidence="2" id="KW-0805">Transcription regulation</keyword>
<dbReference type="GO" id="GO:0003700">
    <property type="term" value="F:DNA-binding transcription factor activity"/>
    <property type="evidence" value="ECO:0007669"/>
    <property type="project" value="InterPro"/>
</dbReference>
<dbReference type="Proteomes" id="UP000558284">
    <property type="component" value="Unassembled WGS sequence"/>
</dbReference>
<dbReference type="Gene3D" id="1.10.10.10">
    <property type="entry name" value="Winged helix-like DNA-binding domain superfamily/Winged helix DNA-binding domain"/>
    <property type="match status" value="1"/>
</dbReference>
<evidence type="ECO:0000256" key="2">
    <source>
        <dbReference type="ARBA" id="ARBA00023015"/>
    </source>
</evidence>
<comment type="similarity">
    <text evidence="1">Belongs to the LysR transcriptional regulatory family.</text>
</comment>
<dbReference type="EMBL" id="JACDTY010000002">
    <property type="protein sequence ID" value="MBA1139578.1"/>
    <property type="molecule type" value="Genomic_DNA"/>
</dbReference>
<dbReference type="Gene3D" id="3.40.190.10">
    <property type="entry name" value="Periplasmic binding protein-like II"/>
    <property type="match status" value="2"/>
</dbReference>
<dbReference type="InterPro" id="IPR005119">
    <property type="entry name" value="LysR_subst-bd"/>
</dbReference>
<evidence type="ECO:0000313" key="7">
    <source>
        <dbReference type="Proteomes" id="UP000558284"/>
    </source>
</evidence>
<evidence type="ECO:0000256" key="4">
    <source>
        <dbReference type="ARBA" id="ARBA00023163"/>
    </source>
</evidence>
<gene>
    <name evidence="6" type="ORF">H0241_04830</name>
</gene>
<keyword evidence="3" id="KW-0238">DNA-binding</keyword>
<name>A0A838AYE8_9HYPH</name>
<reference evidence="6 7" key="1">
    <citation type="submission" date="2020-07" db="EMBL/GenBank/DDBJ databases">
        <title>Definition of the novel symbiovar canariense within Mesorhizobium novociceri, a new species of genus Mesorhizobium nodulating Cicer canariense in the Caldera de Taburiente National Park (La Palma, Canary Islands).</title>
        <authorList>
            <person name="Leon-Barrios M."/>
            <person name="Perez-Yepez J."/>
            <person name="Flores-Felix J.D."/>
            <person name="Ramirez-Baena M.H."/>
            <person name="Pulido-Suarez L."/>
            <person name="Igual J.M."/>
            <person name="Velazquez E."/>
            <person name="Peix A."/>
        </authorList>
    </citation>
    <scope>NUCLEOTIDE SEQUENCE [LARGE SCALE GENOMIC DNA]</scope>
    <source>
        <strain evidence="6 7">CCANP35</strain>
    </source>
</reference>
<dbReference type="Pfam" id="PF03466">
    <property type="entry name" value="LysR_substrate"/>
    <property type="match status" value="1"/>
</dbReference>
<dbReference type="PANTHER" id="PTHR30579:SF7">
    <property type="entry name" value="HTH-TYPE TRANSCRIPTIONAL REGULATOR LRHA-RELATED"/>
    <property type="match status" value="1"/>
</dbReference>
<dbReference type="InterPro" id="IPR036390">
    <property type="entry name" value="WH_DNA-bd_sf"/>
</dbReference>
<evidence type="ECO:0000256" key="1">
    <source>
        <dbReference type="ARBA" id="ARBA00009437"/>
    </source>
</evidence>
<organism evidence="6 7">
    <name type="scientific">Mesorhizobium neociceri</name>
    <dbReference type="NCBI Taxonomy" id="1307853"/>
    <lineage>
        <taxon>Bacteria</taxon>
        <taxon>Pseudomonadati</taxon>
        <taxon>Pseudomonadota</taxon>
        <taxon>Alphaproteobacteria</taxon>
        <taxon>Hyphomicrobiales</taxon>
        <taxon>Phyllobacteriaceae</taxon>
        <taxon>Mesorhizobium</taxon>
    </lineage>
</organism>
<protein>
    <submittedName>
        <fullName evidence="6">LysR family transcriptional regulator</fullName>
    </submittedName>
</protein>
<proteinExistence type="inferred from homology"/>
<dbReference type="Pfam" id="PF00126">
    <property type="entry name" value="HTH_1"/>
    <property type="match status" value="1"/>
</dbReference>
<dbReference type="RefSeq" id="WP_181056273.1">
    <property type="nucleotide sequence ID" value="NZ_JACDTY010000002.1"/>
</dbReference>
<accession>A0A838AYE8</accession>
<evidence type="ECO:0000256" key="3">
    <source>
        <dbReference type="ARBA" id="ARBA00023125"/>
    </source>
</evidence>
<dbReference type="PANTHER" id="PTHR30579">
    <property type="entry name" value="TRANSCRIPTIONAL REGULATOR"/>
    <property type="match status" value="1"/>
</dbReference>
<dbReference type="InterPro" id="IPR050176">
    <property type="entry name" value="LTTR"/>
</dbReference>
<dbReference type="InterPro" id="IPR036388">
    <property type="entry name" value="WH-like_DNA-bd_sf"/>
</dbReference>
<dbReference type="SUPFAM" id="SSF53850">
    <property type="entry name" value="Periplasmic binding protein-like II"/>
    <property type="match status" value="1"/>
</dbReference>
<comment type="caution">
    <text evidence="6">The sequence shown here is derived from an EMBL/GenBank/DDBJ whole genome shotgun (WGS) entry which is preliminary data.</text>
</comment>
<evidence type="ECO:0000259" key="5">
    <source>
        <dbReference type="PROSITE" id="PS50931"/>
    </source>
</evidence>
<dbReference type="PROSITE" id="PS50931">
    <property type="entry name" value="HTH_LYSR"/>
    <property type="match status" value="1"/>
</dbReference>
<keyword evidence="4" id="KW-0804">Transcription</keyword>
<dbReference type="AlphaFoldDB" id="A0A838AYE8"/>
<feature type="domain" description="HTH lysR-type" evidence="5">
    <location>
        <begin position="6"/>
        <end position="63"/>
    </location>
</feature>
<evidence type="ECO:0000313" key="6">
    <source>
        <dbReference type="EMBL" id="MBA1139578.1"/>
    </source>
</evidence>
<dbReference type="GO" id="GO:0003677">
    <property type="term" value="F:DNA binding"/>
    <property type="evidence" value="ECO:0007669"/>
    <property type="project" value="UniProtKB-KW"/>
</dbReference>
<keyword evidence="7" id="KW-1185">Reference proteome</keyword>
<dbReference type="InterPro" id="IPR000847">
    <property type="entry name" value="LysR_HTH_N"/>
</dbReference>
<sequence length="292" mass="31527">MISEQIGLDLLRTYVAVCRQGSLSRVAAQTGRTQSSLSMQMRRLEGLLQRHLFQRTGRGVVPTAEGELFLGYATRILALGDEAVARLQQAGIGGGVRIGLAEEVTTAALSAALGRLHRTYPDISLDAMVEHSVALGRLWSEDALDVMIAPTSVVTADALTTWNVELQWVCAQDYVLDQERPLDLVAFGATCPWRRRMIEALVAAGRQHRIALSCQSITGLQAAIENGLGIGLLPPESIRTGSMRVLKTSTGLPEPLIVQYGLYAHDRRTAVVNAALDILLKDLPVAPEARAA</sequence>